<feature type="repeat" description="ANK" evidence="3">
    <location>
        <begin position="578"/>
        <end position="610"/>
    </location>
</feature>
<evidence type="ECO:0000313" key="5">
    <source>
        <dbReference type="Proteomes" id="UP000683360"/>
    </source>
</evidence>
<feature type="repeat" description="ANK" evidence="3">
    <location>
        <begin position="474"/>
        <end position="506"/>
    </location>
</feature>
<comment type="caution">
    <text evidence="4">The sequence shown here is derived from an EMBL/GenBank/DDBJ whole genome shotgun (WGS) entry which is preliminary data.</text>
</comment>
<accession>A0A8S3PZX3</accession>
<dbReference type="Proteomes" id="UP000683360">
    <property type="component" value="Unassembled WGS sequence"/>
</dbReference>
<gene>
    <name evidence="4" type="ORF">MEDL_5139</name>
</gene>
<dbReference type="Gene3D" id="1.25.40.20">
    <property type="entry name" value="Ankyrin repeat-containing domain"/>
    <property type="match status" value="2"/>
</dbReference>
<evidence type="ECO:0000256" key="2">
    <source>
        <dbReference type="ARBA" id="ARBA00023043"/>
    </source>
</evidence>
<dbReference type="EMBL" id="CAJPWZ010000305">
    <property type="protein sequence ID" value="CAG2189841.1"/>
    <property type="molecule type" value="Genomic_DNA"/>
</dbReference>
<evidence type="ECO:0000256" key="3">
    <source>
        <dbReference type="PROSITE-ProRule" id="PRU00023"/>
    </source>
</evidence>
<sequence length="674" mass="77183">MNANEINPVYRDDYFTFFEEEDVDFRRPAYYDFKYCQILLDNTNLMEEYINRIFVDMTSSDDVRNYIIQCRNSRNEEFNDKLLELMRRIKSEEIEELIQNASCSLCRNATSVFSQLPVSQFTELIKTASIETFHQMIMVDVQTELEEDYDGQKKILEEKRIRVVSRVLDDMKQFNKVPENRNSENKKFRDTINDNILSMSEDTLTSLIHAASSKCISNMFLSKDGHLTDDMPSFTFSENKNSGFCLLTASFKNDNIIDNLHQYPTTHLLDQFLKAKQLNSVMIQDWKDGKVHDVLGNVNLSNQSFQCEFIKYLKKIDNAEQTNLANTTDIDTGDSPLAVCCYIGILKLAEWCLEYNSITDSTNFYEEHPLYLACRHVHPDIVLCLLNSEKKADVNKKTGQTGITPLFEACERGLKTIVLHLLKEEVCVNDLVNEETPLFVACKYGHIDVVRFLLEKRGNILHINKGYQHRLCNVTMTPLYIACKGGYTEIVSLLLNHTADEVDVNKQTYEGETPLYAACEGGYRDIVSLLSKHKSLGLNKIRNDGSTSLFVASRKGHGEVVSTLLNQKDIKIDKFVVSGMSPLFIASLLGHTEIVKLLLNRNADSNICVHNKKTIEKCVDHDRHWSHKVLNLKTFITNLKENDSSSVSDLVKLQIQGMVEVRVSNMILGHHPYT</sequence>
<dbReference type="PROSITE" id="PS50297">
    <property type="entry name" value="ANK_REP_REGION"/>
    <property type="match status" value="3"/>
</dbReference>
<dbReference type="PROSITE" id="PS50088">
    <property type="entry name" value="ANK_REPEAT"/>
    <property type="match status" value="3"/>
</dbReference>
<evidence type="ECO:0008006" key="6">
    <source>
        <dbReference type="Google" id="ProtNLM"/>
    </source>
</evidence>
<dbReference type="AlphaFoldDB" id="A0A8S3PZX3"/>
<evidence type="ECO:0000256" key="1">
    <source>
        <dbReference type="ARBA" id="ARBA00022737"/>
    </source>
</evidence>
<dbReference type="InterPro" id="IPR036770">
    <property type="entry name" value="Ankyrin_rpt-contain_sf"/>
</dbReference>
<keyword evidence="5" id="KW-1185">Reference proteome</keyword>
<reference evidence="4" key="1">
    <citation type="submission" date="2021-03" db="EMBL/GenBank/DDBJ databases">
        <authorList>
            <person name="Bekaert M."/>
        </authorList>
    </citation>
    <scope>NUCLEOTIDE SEQUENCE</scope>
</reference>
<dbReference type="OrthoDB" id="10261302at2759"/>
<dbReference type="PANTHER" id="PTHR24173:SF74">
    <property type="entry name" value="ANKYRIN REPEAT DOMAIN-CONTAINING PROTEIN 16"/>
    <property type="match status" value="1"/>
</dbReference>
<dbReference type="SMART" id="SM00248">
    <property type="entry name" value="ANK"/>
    <property type="match status" value="8"/>
</dbReference>
<name>A0A8S3PZX3_MYTED</name>
<dbReference type="PANTHER" id="PTHR24173">
    <property type="entry name" value="ANKYRIN REPEAT CONTAINING"/>
    <property type="match status" value="1"/>
</dbReference>
<keyword evidence="1" id="KW-0677">Repeat</keyword>
<protein>
    <recommendedName>
        <fullName evidence="6">Ankyrin repeat protein</fullName>
    </recommendedName>
</protein>
<feature type="repeat" description="ANK" evidence="3">
    <location>
        <begin position="433"/>
        <end position="465"/>
    </location>
</feature>
<organism evidence="4 5">
    <name type="scientific">Mytilus edulis</name>
    <name type="common">Blue mussel</name>
    <dbReference type="NCBI Taxonomy" id="6550"/>
    <lineage>
        <taxon>Eukaryota</taxon>
        <taxon>Metazoa</taxon>
        <taxon>Spiralia</taxon>
        <taxon>Lophotrochozoa</taxon>
        <taxon>Mollusca</taxon>
        <taxon>Bivalvia</taxon>
        <taxon>Autobranchia</taxon>
        <taxon>Pteriomorphia</taxon>
        <taxon>Mytilida</taxon>
        <taxon>Mytiloidea</taxon>
        <taxon>Mytilidae</taxon>
        <taxon>Mytilinae</taxon>
        <taxon>Mytilus</taxon>
    </lineage>
</organism>
<proteinExistence type="predicted"/>
<dbReference type="Pfam" id="PF12796">
    <property type="entry name" value="Ank_2"/>
    <property type="match status" value="3"/>
</dbReference>
<evidence type="ECO:0000313" key="4">
    <source>
        <dbReference type="EMBL" id="CAG2189841.1"/>
    </source>
</evidence>
<dbReference type="SUPFAM" id="SSF48403">
    <property type="entry name" value="Ankyrin repeat"/>
    <property type="match status" value="1"/>
</dbReference>
<dbReference type="InterPro" id="IPR002110">
    <property type="entry name" value="Ankyrin_rpt"/>
</dbReference>
<keyword evidence="2 3" id="KW-0040">ANK repeat</keyword>